<dbReference type="OrthoDB" id="9813140at2"/>
<dbReference type="SUPFAM" id="SSF54909">
    <property type="entry name" value="Dimeric alpha+beta barrel"/>
    <property type="match status" value="1"/>
</dbReference>
<protein>
    <submittedName>
        <fullName evidence="2">Stress responsive A/B Barrel Domain</fullName>
    </submittedName>
</protein>
<evidence type="ECO:0000259" key="1">
    <source>
        <dbReference type="PROSITE" id="PS51502"/>
    </source>
</evidence>
<sequence>MIRHIVLFSAKDPKDVQTIHEGLSILRGIPDARTLEVVLNEKHDALSDEIDVVVYGEFDDEAALAAYKAHPLYQESIRRVRPLRETRIAVDFTAPGKD</sequence>
<organism evidence="2 3">
    <name type="scientific">Caenispirillum bisanense</name>
    <dbReference type="NCBI Taxonomy" id="414052"/>
    <lineage>
        <taxon>Bacteria</taxon>
        <taxon>Pseudomonadati</taxon>
        <taxon>Pseudomonadota</taxon>
        <taxon>Alphaproteobacteria</taxon>
        <taxon>Rhodospirillales</taxon>
        <taxon>Novispirillaceae</taxon>
        <taxon>Caenispirillum</taxon>
    </lineage>
</organism>
<name>A0A286G3Z8_9PROT</name>
<dbReference type="SMART" id="SM00886">
    <property type="entry name" value="Dabb"/>
    <property type="match status" value="1"/>
</dbReference>
<dbReference type="AlphaFoldDB" id="A0A286G3Z8"/>
<dbReference type="RefSeq" id="WP_097277381.1">
    <property type="nucleotide sequence ID" value="NZ_OCNJ01000001.1"/>
</dbReference>
<reference evidence="2 3" key="1">
    <citation type="submission" date="2017-09" db="EMBL/GenBank/DDBJ databases">
        <authorList>
            <person name="Ehlers B."/>
            <person name="Leendertz F.H."/>
        </authorList>
    </citation>
    <scope>NUCLEOTIDE SEQUENCE [LARGE SCALE GENOMIC DNA]</scope>
    <source>
        <strain evidence="2 3">USBA 140</strain>
    </source>
</reference>
<accession>A0A286G3Z8</accession>
<proteinExistence type="predicted"/>
<feature type="domain" description="Stress-response A/B barrel" evidence="1">
    <location>
        <begin position="2"/>
        <end position="92"/>
    </location>
</feature>
<dbReference type="PROSITE" id="PS51502">
    <property type="entry name" value="S_R_A_B_BARREL"/>
    <property type="match status" value="1"/>
</dbReference>
<evidence type="ECO:0000313" key="3">
    <source>
        <dbReference type="Proteomes" id="UP000219621"/>
    </source>
</evidence>
<keyword evidence="3" id="KW-1185">Reference proteome</keyword>
<dbReference type="Gene3D" id="3.30.70.100">
    <property type="match status" value="1"/>
</dbReference>
<evidence type="ECO:0000313" key="2">
    <source>
        <dbReference type="EMBL" id="SOD90270.1"/>
    </source>
</evidence>
<dbReference type="Pfam" id="PF07876">
    <property type="entry name" value="Dabb"/>
    <property type="match status" value="1"/>
</dbReference>
<dbReference type="EMBL" id="OCNJ01000001">
    <property type="protein sequence ID" value="SOD90270.1"/>
    <property type="molecule type" value="Genomic_DNA"/>
</dbReference>
<dbReference type="Proteomes" id="UP000219621">
    <property type="component" value="Unassembled WGS sequence"/>
</dbReference>
<dbReference type="InterPro" id="IPR011008">
    <property type="entry name" value="Dimeric_a/b-barrel"/>
</dbReference>
<dbReference type="InterPro" id="IPR013097">
    <property type="entry name" value="Dabb"/>
</dbReference>
<gene>
    <name evidence="2" type="ORF">SAMN05421508_101496</name>
</gene>